<feature type="transmembrane region" description="Helical" evidence="1">
    <location>
        <begin position="162"/>
        <end position="181"/>
    </location>
</feature>
<dbReference type="Proteomes" id="UP000602759">
    <property type="component" value="Unassembled WGS sequence"/>
</dbReference>
<accession>A0ABR7YKI4</accession>
<comment type="caution">
    <text evidence="2">The sequence shown here is derived from an EMBL/GenBank/DDBJ whole genome shotgun (WGS) entry which is preliminary data.</text>
</comment>
<evidence type="ECO:0000256" key="1">
    <source>
        <dbReference type="SAM" id="Phobius"/>
    </source>
</evidence>
<organism evidence="2 3">
    <name type="scientific">Sphingobacterium micropteri</name>
    <dbReference type="NCBI Taxonomy" id="2763501"/>
    <lineage>
        <taxon>Bacteria</taxon>
        <taxon>Pseudomonadati</taxon>
        <taxon>Bacteroidota</taxon>
        <taxon>Sphingobacteriia</taxon>
        <taxon>Sphingobacteriales</taxon>
        <taxon>Sphingobacteriaceae</taxon>
        <taxon>Sphingobacterium</taxon>
    </lineage>
</organism>
<keyword evidence="1" id="KW-0472">Membrane</keyword>
<dbReference type="InterPro" id="IPR049458">
    <property type="entry name" value="EpsG-like"/>
</dbReference>
<evidence type="ECO:0000313" key="3">
    <source>
        <dbReference type="Proteomes" id="UP000602759"/>
    </source>
</evidence>
<feature type="transmembrane region" description="Helical" evidence="1">
    <location>
        <begin position="131"/>
        <end position="155"/>
    </location>
</feature>
<protein>
    <submittedName>
        <fullName evidence="2">EpsG family protein</fullName>
    </submittedName>
</protein>
<dbReference type="EMBL" id="JACOIK010000002">
    <property type="protein sequence ID" value="MBD1431817.1"/>
    <property type="molecule type" value="Genomic_DNA"/>
</dbReference>
<proteinExistence type="predicted"/>
<evidence type="ECO:0000313" key="2">
    <source>
        <dbReference type="EMBL" id="MBD1431817.1"/>
    </source>
</evidence>
<feature type="transmembrane region" description="Helical" evidence="1">
    <location>
        <begin position="241"/>
        <end position="259"/>
    </location>
</feature>
<keyword evidence="3" id="KW-1185">Reference proteome</keyword>
<dbReference type="Pfam" id="PF14897">
    <property type="entry name" value="EpsG"/>
    <property type="match status" value="1"/>
</dbReference>
<sequence>MATTLVIFSSLRDLSVGVDSMGYYLSFLYEISARNYSYLLRKIEVGWLFLNLLIQEYFGDFKMVLVVSSCLTIFPLFHVFKKDTSNPILAILLYFLLFYYFFSYSIMRQAIAVSFFTLSVYYFERNKMRGAIIAICCAGIFHYSSLSLILLVLLLNKVNFSLRWYVTTFIGSFILGFSGIMDVARQYLAYLPFEKYANYMNYNLDAEFNRFASYLFLLPKLTFYIYLYSQIYRSGHRISSLQLKLIWFSMIITCLFLSVPQISRFSIYLSIFEILVIVNTIDLSVNKRKIELTFFTIAYGIIYFLYYVVSNRYGVMPYVFG</sequence>
<feature type="transmembrane region" description="Helical" evidence="1">
    <location>
        <begin position="265"/>
        <end position="285"/>
    </location>
</feature>
<feature type="transmembrane region" description="Helical" evidence="1">
    <location>
        <begin position="57"/>
        <end position="77"/>
    </location>
</feature>
<name>A0ABR7YKI4_9SPHI</name>
<feature type="transmembrane region" description="Helical" evidence="1">
    <location>
        <begin position="211"/>
        <end position="229"/>
    </location>
</feature>
<gene>
    <name evidence="2" type="ORF">H8B06_03185</name>
</gene>
<feature type="transmembrane region" description="Helical" evidence="1">
    <location>
        <begin position="292"/>
        <end position="309"/>
    </location>
</feature>
<keyword evidence="1" id="KW-1133">Transmembrane helix</keyword>
<feature type="transmembrane region" description="Helical" evidence="1">
    <location>
        <begin position="89"/>
        <end position="111"/>
    </location>
</feature>
<reference evidence="2 3" key="1">
    <citation type="submission" date="2020-08" db="EMBL/GenBank/DDBJ databases">
        <title>Sphingobacterium sp. DN00404 isolated from aquaculture water.</title>
        <authorList>
            <person name="Zhang M."/>
        </authorList>
    </citation>
    <scope>NUCLEOTIDE SEQUENCE [LARGE SCALE GENOMIC DNA]</scope>
    <source>
        <strain evidence="2 3">DN00404</strain>
    </source>
</reference>
<keyword evidence="1" id="KW-0812">Transmembrane</keyword>